<evidence type="ECO:0000313" key="1">
    <source>
        <dbReference type="EMBL" id="MBX74265.1"/>
    </source>
</evidence>
<organism evidence="1">
    <name type="scientific">Rhizophora mucronata</name>
    <name type="common">Asiatic mangrove</name>
    <dbReference type="NCBI Taxonomy" id="61149"/>
    <lineage>
        <taxon>Eukaryota</taxon>
        <taxon>Viridiplantae</taxon>
        <taxon>Streptophyta</taxon>
        <taxon>Embryophyta</taxon>
        <taxon>Tracheophyta</taxon>
        <taxon>Spermatophyta</taxon>
        <taxon>Magnoliopsida</taxon>
        <taxon>eudicotyledons</taxon>
        <taxon>Gunneridae</taxon>
        <taxon>Pentapetalae</taxon>
        <taxon>rosids</taxon>
        <taxon>fabids</taxon>
        <taxon>Malpighiales</taxon>
        <taxon>Rhizophoraceae</taxon>
        <taxon>Rhizophora</taxon>
    </lineage>
</organism>
<dbReference type="AlphaFoldDB" id="A0A2P2R4X2"/>
<name>A0A2P2R4X2_RHIMU</name>
<proteinExistence type="predicted"/>
<dbReference type="EMBL" id="GGEC01093781">
    <property type="protein sequence ID" value="MBX74265.1"/>
    <property type="molecule type" value="Transcribed_RNA"/>
</dbReference>
<reference evidence="1" key="1">
    <citation type="submission" date="2018-02" db="EMBL/GenBank/DDBJ databases">
        <title>Rhizophora mucronata_Transcriptome.</title>
        <authorList>
            <person name="Meera S.P."/>
            <person name="Sreeshan A."/>
            <person name="Augustine A."/>
        </authorList>
    </citation>
    <scope>NUCLEOTIDE SEQUENCE</scope>
    <source>
        <tissue evidence="1">Leaf</tissue>
    </source>
</reference>
<sequence>MILQILMNDSGVATAMNLKKKNFGHLCGLKTFIYYLKSLKYQVICRNFS</sequence>
<accession>A0A2P2R4X2</accession>
<protein>
    <submittedName>
        <fullName evidence="1">Uncharacterized protein</fullName>
    </submittedName>
</protein>